<proteinExistence type="predicted"/>
<feature type="region of interest" description="Disordered" evidence="1">
    <location>
        <begin position="131"/>
        <end position="153"/>
    </location>
</feature>
<organism evidence="3 4">
    <name type="scientific">Isoptericola haloaureus</name>
    <dbReference type="NCBI Taxonomy" id="1542902"/>
    <lineage>
        <taxon>Bacteria</taxon>
        <taxon>Bacillati</taxon>
        <taxon>Actinomycetota</taxon>
        <taxon>Actinomycetes</taxon>
        <taxon>Micrococcales</taxon>
        <taxon>Promicromonosporaceae</taxon>
        <taxon>Isoptericola</taxon>
    </lineage>
</organism>
<comment type="caution">
    <text evidence="3">The sequence shown here is derived from an EMBL/GenBank/DDBJ whole genome shotgun (WGS) entry which is preliminary data.</text>
</comment>
<reference evidence="3" key="1">
    <citation type="journal article" date="2024" name="Antonie Van Leeuwenhoek">
        <title>Isoptericola haloaureus sp. nov., a dimorphic actinobacterium isolated from mangrove sediments of southeast India, implicating biosaline agricultural significance through nitrogen fixation and salt tolerance genes.</title>
        <authorList>
            <person name="Prathaban M."/>
            <person name="Prathiviraj R."/>
            <person name="Ravichandran M."/>
            <person name="Natarajan S.D."/>
            <person name="Sobanaa M."/>
            <person name="Hari Krishna Kumar S."/>
            <person name="Chandrasekar V."/>
            <person name="Selvin J."/>
        </authorList>
    </citation>
    <scope>NUCLEOTIDE SEQUENCE</scope>
    <source>
        <strain evidence="3">MP1014</strain>
    </source>
</reference>
<evidence type="ECO:0000259" key="2">
    <source>
        <dbReference type="Pfam" id="PF14534"/>
    </source>
</evidence>
<dbReference type="Gene3D" id="3.10.450.50">
    <property type="match status" value="1"/>
</dbReference>
<dbReference type="Proteomes" id="UP001310387">
    <property type="component" value="Unassembled WGS sequence"/>
</dbReference>
<sequence length="153" mass="16974">MSAVVTADAVARAEILAVEERRRAALLAHDLDALDELFDDTLVHVHAPGLIHSKAQLLEHVATRHAYLDITRTDLVVRLVGADVAVVTGRILNRLRRPDGGERELGGVATQVLVRTDDGWRFVSFQMTPDGEQEWGRLPSEIAAEHDEQDENR</sequence>
<dbReference type="Pfam" id="PF14534">
    <property type="entry name" value="DUF4440"/>
    <property type="match status" value="1"/>
</dbReference>
<dbReference type="EMBL" id="JBAGLP010000117">
    <property type="protein sequence ID" value="MEG3615226.1"/>
    <property type="molecule type" value="Genomic_DNA"/>
</dbReference>
<dbReference type="InterPro" id="IPR027843">
    <property type="entry name" value="DUF4440"/>
</dbReference>
<name>A0ABU7Z7A5_9MICO</name>
<dbReference type="InterPro" id="IPR032710">
    <property type="entry name" value="NTF2-like_dom_sf"/>
</dbReference>
<accession>A0ABU7Z7A5</accession>
<evidence type="ECO:0000256" key="1">
    <source>
        <dbReference type="SAM" id="MobiDB-lite"/>
    </source>
</evidence>
<keyword evidence="4" id="KW-1185">Reference proteome</keyword>
<evidence type="ECO:0000313" key="4">
    <source>
        <dbReference type="Proteomes" id="UP001310387"/>
    </source>
</evidence>
<feature type="compositionally biased region" description="Basic and acidic residues" evidence="1">
    <location>
        <begin position="143"/>
        <end position="153"/>
    </location>
</feature>
<evidence type="ECO:0000313" key="3">
    <source>
        <dbReference type="EMBL" id="MEG3615226.1"/>
    </source>
</evidence>
<reference evidence="3" key="2">
    <citation type="submission" date="2024-02" db="EMBL/GenBank/DDBJ databases">
        <authorList>
            <person name="Prathaban M."/>
            <person name="Mythili R."/>
            <person name="Sharmila Devi N."/>
            <person name="Sobanaa M."/>
            <person name="Prathiviraj R."/>
            <person name="Selvin J."/>
        </authorList>
    </citation>
    <scope>NUCLEOTIDE SEQUENCE</scope>
    <source>
        <strain evidence="3">MP1014</strain>
    </source>
</reference>
<feature type="domain" description="DUF4440" evidence="2">
    <location>
        <begin position="15"/>
        <end position="121"/>
    </location>
</feature>
<gene>
    <name evidence="3" type="ORF">V5O49_08860</name>
</gene>
<dbReference type="SUPFAM" id="SSF54427">
    <property type="entry name" value="NTF2-like"/>
    <property type="match status" value="1"/>
</dbReference>
<protein>
    <submittedName>
        <fullName evidence="3">Nuclear transport factor 2 family protein</fullName>
    </submittedName>
</protein>
<dbReference type="RefSeq" id="WP_332901900.1">
    <property type="nucleotide sequence ID" value="NZ_JBAGLP010000117.1"/>
</dbReference>